<accession>A0ABV7IVK2</accession>
<evidence type="ECO:0000313" key="1">
    <source>
        <dbReference type="EMBL" id="MFC3175003.1"/>
    </source>
</evidence>
<gene>
    <name evidence="1" type="ORF">ACFOD9_12155</name>
</gene>
<comment type="caution">
    <text evidence="1">The sequence shown here is derived from an EMBL/GenBank/DDBJ whole genome shotgun (WGS) entry which is preliminary data.</text>
</comment>
<proteinExistence type="predicted"/>
<dbReference type="Proteomes" id="UP001595604">
    <property type="component" value="Unassembled WGS sequence"/>
</dbReference>
<name>A0ABV7IVK2_9SPHN</name>
<organism evidence="1 2">
    <name type="scientific">Novosphingobium bradum</name>
    <dbReference type="NCBI Taxonomy" id="1737444"/>
    <lineage>
        <taxon>Bacteria</taxon>
        <taxon>Pseudomonadati</taxon>
        <taxon>Pseudomonadota</taxon>
        <taxon>Alphaproteobacteria</taxon>
        <taxon>Sphingomonadales</taxon>
        <taxon>Sphingomonadaceae</taxon>
        <taxon>Novosphingobium</taxon>
    </lineage>
</organism>
<dbReference type="EMBL" id="JBHRTQ010000010">
    <property type="protein sequence ID" value="MFC3175003.1"/>
    <property type="molecule type" value="Genomic_DNA"/>
</dbReference>
<reference evidence="2" key="1">
    <citation type="journal article" date="2019" name="Int. J. Syst. Evol. Microbiol.">
        <title>The Global Catalogue of Microorganisms (GCM) 10K type strain sequencing project: providing services to taxonomists for standard genome sequencing and annotation.</title>
        <authorList>
            <consortium name="The Broad Institute Genomics Platform"/>
            <consortium name="The Broad Institute Genome Sequencing Center for Infectious Disease"/>
            <person name="Wu L."/>
            <person name="Ma J."/>
        </authorList>
    </citation>
    <scope>NUCLEOTIDE SEQUENCE [LARGE SCALE GENOMIC DNA]</scope>
    <source>
        <strain evidence="2">KCTC 42984</strain>
    </source>
</reference>
<dbReference type="RefSeq" id="WP_379510378.1">
    <property type="nucleotide sequence ID" value="NZ_JBHRTQ010000010.1"/>
</dbReference>
<sequence>MTILYKVAPKSFTGDWLALTAPAYGSVSPQPGEKVFLWWSETQKGTGLGGYGYCVSAHRVRRDWTSTIEPVVTDFSGFGKADLAPFRHTDGPGPESTFAAKLYRHSLNKVVTLTREEEEFLDAVLNA</sequence>
<evidence type="ECO:0000313" key="2">
    <source>
        <dbReference type="Proteomes" id="UP001595604"/>
    </source>
</evidence>
<keyword evidence="2" id="KW-1185">Reference proteome</keyword>
<protein>
    <submittedName>
        <fullName evidence="1">Uncharacterized protein</fullName>
    </submittedName>
</protein>